<dbReference type="InterPro" id="IPR009075">
    <property type="entry name" value="AcylCo_DH/oxidase_C"/>
</dbReference>
<dbReference type="InterPro" id="IPR006091">
    <property type="entry name" value="Acyl-CoA_Oxase/DH_mid-dom"/>
</dbReference>
<evidence type="ECO:0000256" key="12">
    <source>
        <dbReference type="ARBA" id="ARBA00049038"/>
    </source>
</evidence>
<dbReference type="PATRIC" id="fig|862908.3.peg.1211"/>
<dbReference type="FunFam" id="2.40.110.10:FF:000006">
    <property type="entry name" value="very long-chain specific acyl-CoA dehydrogenase, mitochondrial"/>
    <property type="match status" value="1"/>
</dbReference>
<proteinExistence type="inferred from homology"/>
<dbReference type="Pfam" id="PF21343">
    <property type="entry name" value="ACAD9-ACADV_C"/>
    <property type="match status" value="1"/>
</dbReference>
<evidence type="ECO:0000256" key="3">
    <source>
        <dbReference type="ARBA" id="ARBA00009347"/>
    </source>
</evidence>
<evidence type="ECO:0000313" key="21">
    <source>
        <dbReference type="EMBL" id="CBW26146.1"/>
    </source>
</evidence>
<dbReference type="GO" id="GO:0006631">
    <property type="term" value="P:fatty acid metabolic process"/>
    <property type="evidence" value="ECO:0007669"/>
    <property type="project" value="UniProtKB-ARBA"/>
</dbReference>
<dbReference type="Pfam" id="PF02771">
    <property type="entry name" value="Acyl-CoA_dh_N"/>
    <property type="match status" value="1"/>
</dbReference>
<feature type="domain" description="Acyl-CoA dehydrogenase/oxidase C-terminal" evidence="17">
    <location>
        <begin position="278"/>
        <end position="423"/>
    </location>
</feature>
<dbReference type="FunFam" id="1.20.140.10:FF:000008">
    <property type="entry name" value="acyl-CoA dehydrogenase family member 9, mitochondrial"/>
    <property type="match status" value="1"/>
</dbReference>
<dbReference type="GO" id="GO:0003995">
    <property type="term" value="F:acyl-CoA dehydrogenase activity"/>
    <property type="evidence" value="ECO:0007669"/>
    <property type="project" value="InterPro"/>
</dbReference>
<keyword evidence="7" id="KW-0809">Transit peptide</keyword>
<dbReference type="InterPro" id="IPR006089">
    <property type="entry name" value="Acyl-CoA_DH_CS"/>
</dbReference>
<feature type="domain" description="ACAD9/ACADV-like C-terminal" evidence="20">
    <location>
        <begin position="480"/>
        <end position="597"/>
    </location>
</feature>
<keyword evidence="16" id="KW-0175">Coiled coil</keyword>
<evidence type="ECO:0000259" key="18">
    <source>
        <dbReference type="Pfam" id="PF02770"/>
    </source>
</evidence>
<evidence type="ECO:0000256" key="10">
    <source>
        <dbReference type="ARBA" id="ARBA00023136"/>
    </source>
</evidence>
<dbReference type="InterPro" id="IPR013786">
    <property type="entry name" value="AcylCoA_DH/ox_N"/>
</dbReference>
<dbReference type="FunFam" id="1.10.540.10:FF:000001">
    <property type="entry name" value="Very long-chain-specific acyl-CoA dehydrogenase, mitochondrial"/>
    <property type="match status" value="1"/>
</dbReference>
<dbReference type="InterPro" id="IPR009100">
    <property type="entry name" value="AcylCoA_DH/oxidase_NM_dom_sf"/>
</dbReference>
<dbReference type="InterPro" id="IPR046373">
    <property type="entry name" value="Acyl-CoA_Oxase/DH_mid-dom_sf"/>
</dbReference>
<dbReference type="GO" id="GO:0016020">
    <property type="term" value="C:membrane"/>
    <property type="evidence" value="ECO:0007669"/>
    <property type="project" value="UniProtKB-SubCell"/>
</dbReference>
<evidence type="ECO:0000256" key="8">
    <source>
        <dbReference type="ARBA" id="ARBA00022990"/>
    </source>
</evidence>
<accession>E1WZ49</accession>
<dbReference type="Gene3D" id="1.10.540.10">
    <property type="entry name" value="Acyl-CoA dehydrogenase/oxidase, N-terminal domain"/>
    <property type="match status" value="1"/>
</dbReference>
<feature type="domain" description="Acyl-CoA dehydrogenase/oxidase N-terminal" evidence="19">
    <location>
        <begin position="58"/>
        <end position="163"/>
    </location>
</feature>
<dbReference type="Pfam" id="PF02770">
    <property type="entry name" value="Acyl-CoA_dh_M"/>
    <property type="match status" value="1"/>
</dbReference>
<keyword evidence="9 15" id="KW-0560">Oxidoreductase</keyword>
<comment type="cofactor">
    <cofactor evidence="1 15">
        <name>FAD</name>
        <dbReference type="ChEBI" id="CHEBI:57692"/>
    </cofactor>
</comment>
<dbReference type="InterPro" id="IPR036250">
    <property type="entry name" value="AcylCo_DH-like_C"/>
</dbReference>
<reference evidence="22" key="1">
    <citation type="journal article" date="2013" name="ISME J.">
        <title>A small predatory core genome in the divergent marine Bacteriovorax marinus SJ and the terrestrial Bdellovibrio bacteriovorus.</title>
        <authorList>
            <person name="Crossman L.C."/>
            <person name="Chen H."/>
            <person name="Cerdeno-Tarraga A.M."/>
            <person name="Brooks K."/>
            <person name="Quail M.A."/>
            <person name="Pineiro S.A."/>
            <person name="Hobley L."/>
            <person name="Sockett R.E."/>
            <person name="Bentley S.D."/>
            <person name="Parkhill J."/>
            <person name="Williams H.N."/>
            <person name="Stine O.C."/>
        </authorList>
    </citation>
    <scope>NUCLEOTIDE SEQUENCE [LARGE SCALE GENOMIC DNA]</scope>
    <source>
        <strain evidence="22">ATCC BAA-682 / DSM 15412 / SJ</strain>
    </source>
</reference>
<comment type="catalytic activity">
    <reaction evidence="11">
        <text>oxidized [electron-transfer flavoprotein] + hexadecanoyl-CoA + H(+) = (2E)-hexadecenoyl-CoA + reduced [electron-transfer flavoprotein]</text>
        <dbReference type="Rhea" id="RHEA:43448"/>
        <dbReference type="Rhea" id="RHEA-COMP:10685"/>
        <dbReference type="Rhea" id="RHEA-COMP:10686"/>
        <dbReference type="ChEBI" id="CHEBI:15378"/>
        <dbReference type="ChEBI" id="CHEBI:57379"/>
        <dbReference type="ChEBI" id="CHEBI:57692"/>
        <dbReference type="ChEBI" id="CHEBI:58307"/>
        <dbReference type="ChEBI" id="CHEBI:61526"/>
    </reaction>
    <physiologicalReaction direction="left-to-right" evidence="11">
        <dbReference type="Rhea" id="RHEA:43449"/>
    </physiologicalReaction>
</comment>
<evidence type="ECO:0000256" key="11">
    <source>
        <dbReference type="ARBA" id="ARBA00047916"/>
    </source>
</evidence>
<dbReference type="InterPro" id="IPR049448">
    <property type="entry name" value="ACAD9/ACADV-like_C"/>
</dbReference>
<comment type="catalytic activity">
    <reaction evidence="12">
        <text>tetradecanoyl-CoA + oxidized [electron-transfer flavoprotein] + H(+) = (2E)-tetradecenoyl-CoA + reduced [electron-transfer flavoprotein]</text>
        <dbReference type="Rhea" id="RHEA:47316"/>
        <dbReference type="Rhea" id="RHEA-COMP:10685"/>
        <dbReference type="Rhea" id="RHEA-COMP:10686"/>
        <dbReference type="ChEBI" id="CHEBI:15378"/>
        <dbReference type="ChEBI" id="CHEBI:57385"/>
        <dbReference type="ChEBI" id="CHEBI:57692"/>
        <dbReference type="ChEBI" id="CHEBI:58307"/>
        <dbReference type="ChEBI" id="CHEBI:61405"/>
    </reaction>
    <physiologicalReaction direction="left-to-right" evidence="12">
        <dbReference type="Rhea" id="RHEA:47317"/>
    </physiologicalReaction>
</comment>
<dbReference type="OrthoDB" id="9769473at2"/>
<name>E1WZ49_HALMS</name>
<dbReference type="Gene3D" id="1.20.140.10">
    <property type="entry name" value="Butyryl-CoA Dehydrogenase, subunit A, domain 3"/>
    <property type="match status" value="2"/>
</dbReference>
<dbReference type="GO" id="GO:0050660">
    <property type="term" value="F:flavin adenine dinucleotide binding"/>
    <property type="evidence" value="ECO:0007669"/>
    <property type="project" value="InterPro"/>
</dbReference>
<dbReference type="SUPFAM" id="SSF56645">
    <property type="entry name" value="Acyl-CoA dehydrogenase NM domain-like"/>
    <property type="match status" value="1"/>
</dbReference>
<dbReference type="SUPFAM" id="SSF47203">
    <property type="entry name" value="Acyl-CoA dehydrogenase C-terminal domain-like"/>
    <property type="match status" value="1"/>
</dbReference>
<evidence type="ECO:0000256" key="1">
    <source>
        <dbReference type="ARBA" id="ARBA00001974"/>
    </source>
</evidence>
<evidence type="ECO:0000256" key="5">
    <source>
        <dbReference type="ARBA" id="ARBA00022630"/>
    </source>
</evidence>
<dbReference type="Proteomes" id="UP000008963">
    <property type="component" value="Chromosome"/>
</dbReference>
<organism evidence="21 22">
    <name type="scientific">Halobacteriovorax marinus (strain ATCC BAA-682 / DSM 15412 / SJ)</name>
    <name type="common">Bacteriovorax marinus</name>
    <dbReference type="NCBI Taxonomy" id="862908"/>
    <lineage>
        <taxon>Bacteria</taxon>
        <taxon>Pseudomonadati</taxon>
        <taxon>Bdellovibrionota</taxon>
        <taxon>Bacteriovoracia</taxon>
        <taxon>Bacteriovoracales</taxon>
        <taxon>Halobacteriovoraceae</taxon>
        <taxon>Halobacteriovorax</taxon>
    </lineage>
</organism>
<evidence type="ECO:0000256" key="15">
    <source>
        <dbReference type="RuleBase" id="RU362125"/>
    </source>
</evidence>
<dbReference type="Gene3D" id="2.40.110.10">
    <property type="entry name" value="Butyryl-CoA Dehydrogenase, subunit A, domain 2"/>
    <property type="match status" value="1"/>
</dbReference>
<evidence type="ECO:0000259" key="19">
    <source>
        <dbReference type="Pfam" id="PF02771"/>
    </source>
</evidence>
<evidence type="ECO:0000256" key="9">
    <source>
        <dbReference type="ARBA" id="ARBA00023002"/>
    </source>
</evidence>
<comment type="catalytic activity">
    <reaction evidence="14">
        <text>octadecanoyl-CoA + oxidized [electron-transfer flavoprotein] + H(+) = (2E)-octadecenoyl-CoA + reduced [electron-transfer flavoprotein]</text>
        <dbReference type="Rhea" id="RHEA:47240"/>
        <dbReference type="Rhea" id="RHEA-COMP:10685"/>
        <dbReference type="Rhea" id="RHEA-COMP:10686"/>
        <dbReference type="ChEBI" id="CHEBI:15378"/>
        <dbReference type="ChEBI" id="CHEBI:57394"/>
        <dbReference type="ChEBI" id="CHEBI:57692"/>
        <dbReference type="ChEBI" id="CHEBI:58307"/>
        <dbReference type="ChEBI" id="CHEBI:71412"/>
    </reaction>
    <physiologicalReaction direction="left-to-right" evidence="14">
        <dbReference type="Rhea" id="RHEA:47241"/>
    </physiologicalReaction>
</comment>
<feature type="coiled-coil region" evidence="16">
    <location>
        <begin position="567"/>
        <end position="594"/>
    </location>
</feature>
<keyword evidence="6 15" id="KW-0274">FAD</keyword>
<dbReference type="Pfam" id="PF00441">
    <property type="entry name" value="Acyl-CoA_dh_1"/>
    <property type="match status" value="1"/>
</dbReference>
<keyword evidence="22" id="KW-1185">Reference proteome</keyword>
<dbReference type="eggNOG" id="COG1960">
    <property type="taxonomic scope" value="Bacteria"/>
</dbReference>
<dbReference type="AlphaFoldDB" id="E1WZ49"/>
<evidence type="ECO:0000259" key="20">
    <source>
        <dbReference type="Pfam" id="PF21343"/>
    </source>
</evidence>
<comment type="catalytic activity">
    <reaction evidence="13">
        <text>eicosanoyl-CoA + oxidized [electron-transfer flavoprotein] + H(+) = (2E)-eicosenoyl-CoA + reduced [electron-transfer flavoprotein]</text>
        <dbReference type="Rhea" id="RHEA:47236"/>
        <dbReference type="Rhea" id="RHEA-COMP:10685"/>
        <dbReference type="Rhea" id="RHEA-COMP:10686"/>
        <dbReference type="ChEBI" id="CHEBI:15378"/>
        <dbReference type="ChEBI" id="CHEBI:57380"/>
        <dbReference type="ChEBI" id="CHEBI:57692"/>
        <dbReference type="ChEBI" id="CHEBI:58307"/>
        <dbReference type="ChEBI" id="CHEBI:74691"/>
    </reaction>
    <physiologicalReaction direction="left-to-right" evidence="13">
        <dbReference type="Rhea" id="RHEA:47237"/>
    </physiologicalReaction>
</comment>
<dbReference type="PROSITE" id="PS00072">
    <property type="entry name" value="ACYL_COA_DH_1"/>
    <property type="match status" value="1"/>
</dbReference>
<dbReference type="STRING" id="862908.BMS_1272"/>
<evidence type="ECO:0000259" key="17">
    <source>
        <dbReference type="Pfam" id="PF00441"/>
    </source>
</evidence>
<dbReference type="HOGENOM" id="CLU_018204_11_2_7"/>
<dbReference type="PANTHER" id="PTHR43884:SF9">
    <property type="entry name" value="COMPLEX I ASSEMBLY FACTOR ACAD9, MITOCHONDRIAL"/>
    <property type="match status" value="1"/>
</dbReference>
<evidence type="ECO:0000256" key="7">
    <source>
        <dbReference type="ARBA" id="ARBA00022946"/>
    </source>
</evidence>
<gene>
    <name evidence="21" type="ordered locus">BMS_1272</name>
</gene>
<keyword evidence="5 15" id="KW-0285">Flavoprotein</keyword>
<evidence type="ECO:0000256" key="2">
    <source>
        <dbReference type="ARBA" id="ARBA00004170"/>
    </source>
</evidence>
<dbReference type="InterPro" id="IPR037069">
    <property type="entry name" value="AcylCoA_DH/ox_N_sf"/>
</dbReference>
<evidence type="ECO:0000256" key="14">
    <source>
        <dbReference type="ARBA" id="ARBA00049224"/>
    </source>
</evidence>
<protein>
    <submittedName>
        <fullName evidence="21">Acyl-CoA dehydrogenase</fullName>
    </submittedName>
</protein>
<keyword evidence="10" id="KW-0472">Membrane</keyword>
<evidence type="ECO:0000313" key="22">
    <source>
        <dbReference type="Proteomes" id="UP000008963"/>
    </source>
</evidence>
<evidence type="ECO:0000256" key="4">
    <source>
        <dbReference type="ARBA" id="ARBA00022553"/>
    </source>
</evidence>
<sequence>MHKKEFRMSESKDAKYNVDQEGQEFDSVVGSLFFGEINEDVIFPFPHFSEDQVEMAKEMCSAVSKYGEDAIDGEKFDEEAKIPDEVIRGLAELGLCGLAVPEEYGGMQLDYSLYSRVFAEVASMDGSTATMLGAHQSIGYRALLNEGTPEQKEKWLPSLASGEKLASFCLTEPGSGSDAYSIKTKAIKNDDGSFTITGQKLWITNAGTAEFYTVFCKTDHEKDGKMVEKISCFIIEKGMEGVSFGEKENKMGIRASETRAVYFDKVKVPAENVLGELGKGFKIAMNVLNSGRLSLGAGCVGGMKTILKMATEHAKGRKQFGAPISDFGLIQQKLAFMAARCYATESIVYMTTGNMIKGMNDYFLETAICKVYGSESLWTVVDTGLQIAAGNGYMKEYPYERIMRDSRINLIFEGTNEILRCFLALSGMKGPSDSLKELGKVSDVSSALKDPIKSLGVLSDFAKKRISKMIASRALTKAHPELEEYANYFSSMMASFAIQVENTLIKHGKKIIGNEYPQGRLSNMATELYVMLCVISRTTSILEKDDVPQDKKDYVLGLTKIVIKESRQNFVANLKEMTNNYDKLTAEVSQAVCNYDGYGLDIINY</sequence>
<evidence type="ECO:0000256" key="16">
    <source>
        <dbReference type="SAM" id="Coils"/>
    </source>
</evidence>
<dbReference type="PANTHER" id="PTHR43884">
    <property type="entry name" value="ACYL-COA DEHYDROGENASE"/>
    <property type="match status" value="1"/>
</dbReference>
<feature type="domain" description="Acyl-CoA oxidase/dehydrogenase middle" evidence="18">
    <location>
        <begin position="167"/>
        <end position="266"/>
    </location>
</feature>
<keyword evidence="8" id="KW-0007">Acetylation</keyword>
<comment type="similarity">
    <text evidence="3 15">Belongs to the acyl-CoA dehydrogenase family.</text>
</comment>
<keyword evidence="4" id="KW-0597">Phosphoprotein</keyword>
<dbReference type="EMBL" id="FQ312005">
    <property type="protein sequence ID" value="CBW26146.1"/>
    <property type="molecule type" value="Genomic_DNA"/>
</dbReference>
<dbReference type="KEGG" id="bmx:BMS_1272"/>
<evidence type="ECO:0000256" key="13">
    <source>
        <dbReference type="ARBA" id="ARBA00049140"/>
    </source>
</evidence>
<comment type="subcellular location">
    <subcellularLocation>
        <location evidence="2">Membrane</location>
        <topology evidence="2">Peripheral membrane protein</topology>
    </subcellularLocation>
</comment>
<evidence type="ECO:0000256" key="6">
    <source>
        <dbReference type="ARBA" id="ARBA00022827"/>
    </source>
</evidence>